<organism evidence="1 2">
    <name type="scientific">Effrenium voratum</name>
    <dbReference type="NCBI Taxonomy" id="2562239"/>
    <lineage>
        <taxon>Eukaryota</taxon>
        <taxon>Sar</taxon>
        <taxon>Alveolata</taxon>
        <taxon>Dinophyceae</taxon>
        <taxon>Suessiales</taxon>
        <taxon>Symbiodiniaceae</taxon>
        <taxon>Effrenium</taxon>
    </lineage>
</organism>
<dbReference type="GO" id="GO:0006788">
    <property type="term" value="P:heme oxidation"/>
    <property type="evidence" value="ECO:0007669"/>
    <property type="project" value="InterPro"/>
</dbReference>
<dbReference type="Proteomes" id="UP001178507">
    <property type="component" value="Unassembled WGS sequence"/>
</dbReference>
<sequence>MVFKNMYRARMDSLRADSATADRMVQEANYAFFLNTRIFQELDSLAGFEAEPVPPPAPAPAAAAAAEKAAAAGCPFASLAAAGLEMPEGHPAPKADTPREIDDAEPEVTVGSSHWRRQILCAVAIVGLCVTLRAYR</sequence>
<evidence type="ECO:0000313" key="1">
    <source>
        <dbReference type="EMBL" id="CAJ1375638.1"/>
    </source>
</evidence>
<accession>A0AA36HUK6</accession>
<reference evidence="1" key="1">
    <citation type="submission" date="2023-08" db="EMBL/GenBank/DDBJ databases">
        <authorList>
            <person name="Chen Y."/>
            <person name="Shah S."/>
            <person name="Dougan E. K."/>
            <person name="Thang M."/>
            <person name="Chan C."/>
        </authorList>
    </citation>
    <scope>NUCLEOTIDE SEQUENCE</scope>
</reference>
<keyword evidence="2" id="KW-1185">Reference proteome</keyword>
<dbReference type="GO" id="GO:0004392">
    <property type="term" value="F:heme oxygenase (decyclizing) activity"/>
    <property type="evidence" value="ECO:0007669"/>
    <property type="project" value="InterPro"/>
</dbReference>
<dbReference type="Gene3D" id="1.20.910.10">
    <property type="entry name" value="Heme oxygenase-like"/>
    <property type="match status" value="1"/>
</dbReference>
<dbReference type="EMBL" id="CAUJNA010000335">
    <property type="protein sequence ID" value="CAJ1375638.1"/>
    <property type="molecule type" value="Genomic_DNA"/>
</dbReference>
<evidence type="ECO:0000313" key="2">
    <source>
        <dbReference type="Proteomes" id="UP001178507"/>
    </source>
</evidence>
<dbReference type="Pfam" id="PF01126">
    <property type="entry name" value="Heme_oxygenase"/>
    <property type="match status" value="1"/>
</dbReference>
<comment type="caution">
    <text evidence="1">The sequence shown here is derived from an EMBL/GenBank/DDBJ whole genome shotgun (WGS) entry which is preliminary data.</text>
</comment>
<dbReference type="InterPro" id="IPR016053">
    <property type="entry name" value="Haem_Oase-like"/>
</dbReference>
<protein>
    <submittedName>
        <fullName evidence="1">Uncharacterized protein</fullName>
    </submittedName>
</protein>
<name>A0AA36HUK6_9DINO</name>
<proteinExistence type="predicted"/>
<dbReference type="AlphaFoldDB" id="A0AA36HUK6"/>
<gene>
    <name evidence="1" type="ORF">EVOR1521_LOCUS4865</name>
</gene>
<dbReference type="InterPro" id="IPR016084">
    <property type="entry name" value="Haem_Oase-like_multi-hlx"/>
</dbReference>
<dbReference type="SUPFAM" id="SSF48613">
    <property type="entry name" value="Heme oxygenase-like"/>
    <property type="match status" value="1"/>
</dbReference>